<dbReference type="InterPro" id="IPR029063">
    <property type="entry name" value="SAM-dependent_MTases_sf"/>
</dbReference>
<dbReference type="GO" id="GO:0070043">
    <property type="term" value="F:rRNA (guanine-N7-)-methyltransferase activity"/>
    <property type="evidence" value="ECO:0007669"/>
    <property type="project" value="UniProtKB-UniRule"/>
</dbReference>
<name>A0A1I0GJZ6_9FIRM</name>
<dbReference type="Gene3D" id="3.40.50.150">
    <property type="entry name" value="Vaccinia Virus protein VP39"/>
    <property type="match status" value="1"/>
</dbReference>
<dbReference type="GO" id="GO:0005829">
    <property type="term" value="C:cytosol"/>
    <property type="evidence" value="ECO:0007669"/>
    <property type="project" value="TreeGrafter"/>
</dbReference>
<dbReference type="AlphaFoldDB" id="A0A1I0GJZ6"/>
<proteinExistence type="inferred from homology"/>
<dbReference type="EMBL" id="FOIN01000031">
    <property type="protein sequence ID" value="SET71259.1"/>
    <property type="molecule type" value="Genomic_DNA"/>
</dbReference>
<dbReference type="Pfam" id="PF02527">
    <property type="entry name" value="GidB"/>
    <property type="match status" value="1"/>
</dbReference>
<feature type="binding site" evidence="6">
    <location>
        <position position="81"/>
    </location>
    <ligand>
        <name>S-adenosyl-L-methionine</name>
        <dbReference type="ChEBI" id="CHEBI:59789"/>
    </ligand>
</feature>
<comment type="caution">
    <text evidence="6">Lacks conserved residue(s) required for the propagation of feature annotation.</text>
</comment>
<sequence length="233" mass="26627">MSKEEFIRLLETKGIFLKEFQIKQFQLYFKTLVEWNKKMNLTAITDEEEVYLKHFYDSLTIAFDFDFNNQSIIDVGAGAGFPSIPLKIVYPDLKITIVDSLTKRITFLNHLFQELALSDCKAISARAEEYAKDNREKCDIVMARAVAKLNILDELCLPLVKVGGYFLALKGLKADEELNEAKKGISILGGKVEKVVDFTLTNENHRSNIVIKKIKATPNKFPRMFAKIKKQPL</sequence>
<comment type="subcellular location">
    <subcellularLocation>
        <location evidence="6">Cytoplasm</location>
    </subcellularLocation>
</comment>
<reference evidence="8" key="1">
    <citation type="submission" date="2016-10" db="EMBL/GenBank/DDBJ databases">
        <authorList>
            <person name="Varghese N."/>
            <person name="Submissions S."/>
        </authorList>
    </citation>
    <scope>NUCLEOTIDE SEQUENCE [LARGE SCALE GENOMIC DNA]</scope>
    <source>
        <strain evidence="8">DSM 1551</strain>
    </source>
</reference>
<keyword evidence="4 6" id="KW-0808">Transferase</keyword>
<evidence type="ECO:0000256" key="2">
    <source>
        <dbReference type="ARBA" id="ARBA00022552"/>
    </source>
</evidence>
<dbReference type="PIRSF" id="PIRSF003078">
    <property type="entry name" value="GidB"/>
    <property type="match status" value="1"/>
</dbReference>
<gene>
    <name evidence="6" type="primary">rsmG</name>
    <name evidence="7" type="ORF">SAMN04489758_13127</name>
</gene>
<dbReference type="HAMAP" id="MF_00074">
    <property type="entry name" value="16SrRNA_methyltr_G"/>
    <property type="match status" value="1"/>
</dbReference>
<dbReference type="SUPFAM" id="SSF53335">
    <property type="entry name" value="S-adenosyl-L-methionine-dependent methyltransferases"/>
    <property type="match status" value="1"/>
</dbReference>
<comment type="function">
    <text evidence="6">Specifically methylates the N7 position of a guanine in 16S rRNA.</text>
</comment>
<evidence type="ECO:0000256" key="1">
    <source>
        <dbReference type="ARBA" id="ARBA00022490"/>
    </source>
</evidence>
<evidence type="ECO:0000256" key="4">
    <source>
        <dbReference type="ARBA" id="ARBA00022679"/>
    </source>
</evidence>
<protein>
    <recommendedName>
        <fullName evidence="6">Ribosomal RNA small subunit methyltransferase G</fullName>
        <ecNumber evidence="6">2.1.1.-</ecNumber>
    </recommendedName>
    <alternativeName>
        <fullName evidence="6">16S rRNA 7-methylguanosine methyltransferase</fullName>
        <shortName evidence="6">16S rRNA m7G methyltransferase</shortName>
    </alternativeName>
</protein>
<dbReference type="PANTHER" id="PTHR31760">
    <property type="entry name" value="S-ADENOSYL-L-METHIONINE-DEPENDENT METHYLTRANSFERASES SUPERFAMILY PROTEIN"/>
    <property type="match status" value="1"/>
</dbReference>
<evidence type="ECO:0000256" key="3">
    <source>
        <dbReference type="ARBA" id="ARBA00022603"/>
    </source>
</evidence>
<organism evidence="7 8">
    <name type="scientific">Thomasclavelia cocleata</name>
    <dbReference type="NCBI Taxonomy" id="69824"/>
    <lineage>
        <taxon>Bacteria</taxon>
        <taxon>Bacillati</taxon>
        <taxon>Bacillota</taxon>
        <taxon>Erysipelotrichia</taxon>
        <taxon>Erysipelotrichales</taxon>
        <taxon>Coprobacillaceae</taxon>
        <taxon>Thomasclavelia</taxon>
    </lineage>
</organism>
<feature type="binding site" evidence="6">
    <location>
        <begin position="127"/>
        <end position="128"/>
    </location>
    <ligand>
        <name>S-adenosyl-L-methionine</name>
        <dbReference type="ChEBI" id="CHEBI:59789"/>
    </ligand>
</feature>
<dbReference type="InterPro" id="IPR003682">
    <property type="entry name" value="rRNA_ssu_MeTfrase_G"/>
</dbReference>
<evidence type="ECO:0000256" key="6">
    <source>
        <dbReference type="HAMAP-Rule" id="MF_00074"/>
    </source>
</evidence>
<keyword evidence="1 6" id="KW-0963">Cytoplasm</keyword>
<dbReference type="FunFam" id="3.40.50.150:FF:000041">
    <property type="entry name" value="Ribosomal RNA small subunit methyltransferase G"/>
    <property type="match status" value="1"/>
</dbReference>
<feature type="binding site" evidence="6">
    <location>
        <position position="76"/>
    </location>
    <ligand>
        <name>S-adenosyl-L-methionine</name>
        <dbReference type="ChEBI" id="CHEBI:59789"/>
    </ligand>
</feature>
<keyword evidence="5 6" id="KW-0949">S-adenosyl-L-methionine</keyword>
<dbReference type="Proteomes" id="UP000198558">
    <property type="component" value="Unassembled WGS sequence"/>
</dbReference>
<dbReference type="OrthoDB" id="9808773at2"/>
<dbReference type="NCBIfam" id="TIGR00138">
    <property type="entry name" value="rsmG_gidB"/>
    <property type="match status" value="1"/>
</dbReference>
<evidence type="ECO:0000313" key="7">
    <source>
        <dbReference type="EMBL" id="SET71259.1"/>
    </source>
</evidence>
<keyword evidence="8" id="KW-1185">Reference proteome</keyword>
<dbReference type="CDD" id="cd02440">
    <property type="entry name" value="AdoMet_MTases"/>
    <property type="match status" value="1"/>
</dbReference>
<keyword evidence="2 6" id="KW-0698">rRNA processing</keyword>
<dbReference type="EC" id="2.1.1.-" evidence="6"/>
<dbReference type="PANTHER" id="PTHR31760:SF0">
    <property type="entry name" value="S-ADENOSYL-L-METHIONINE-DEPENDENT METHYLTRANSFERASES SUPERFAMILY PROTEIN"/>
    <property type="match status" value="1"/>
</dbReference>
<keyword evidence="3 6" id="KW-0489">Methyltransferase</keyword>
<evidence type="ECO:0000313" key="8">
    <source>
        <dbReference type="Proteomes" id="UP000198558"/>
    </source>
</evidence>
<accession>A0A1I0GJZ6</accession>
<comment type="similarity">
    <text evidence="6">Belongs to the methyltransferase superfamily. RNA methyltransferase RsmG family.</text>
</comment>
<dbReference type="RefSeq" id="WP_092355418.1">
    <property type="nucleotide sequence ID" value="NZ_FOIN01000031.1"/>
</dbReference>
<evidence type="ECO:0000256" key="5">
    <source>
        <dbReference type="ARBA" id="ARBA00022691"/>
    </source>
</evidence>
<dbReference type="GeneID" id="78289059"/>
<feature type="binding site" evidence="6">
    <location>
        <position position="144"/>
    </location>
    <ligand>
        <name>S-adenosyl-L-methionine</name>
        <dbReference type="ChEBI" id="CHEBI:59789"/>
    </ligand>
</feature>